<dbReference type="AlphaFoldDB" id="D8P391"/>
<reference evidence="2" key="1">
    <citation type="journal article" date="2010" name="BMC Genomics">
        <title>Genomes of three tomato pathogens within the Ralstonia solanacearum species complex reveal significant evolutionary divergence.</title>
        <authorList>
            <person name="Remenant B."/>
            <person name="Coupat-Goutaland B."/>
            <person name="Guidot A."/>
            <person name="Cellier G."/>
            <person name="Wicker E."/>
            <person name="Allen C."/>
            <person name="Fegan M."/>
            <person name="Pruvost O."/>
            <person name="Elbaz M."/>
            <person name="Calteau A."/>
            <person name="Salvignol G."/>
            <person name="Mornico D."/>
            <person name="Mangenot S."/>
            <person name="Barbe V."/>
            <person name="Medigue C."/>
            <person name="Prior P."/>
        </authorList>
    </citation>
    <scope>NUCLEOTIDE SEQUENCE [LARGE SCALE GENOMIC DNA]</scope>
    <source>
        <strain evidence="2">CFBP2957</strain>
        <plasmid evidence="2">RCFBPv3_mp</plasmid>
    </source>
</reference>
<name>D8P391_RALSL</name>
<sequence>MQIPRAANDKVAGRRQRRAGMPHARALVRDQQLDPPARERPARRDIDRQPQRRARPRAAVGDPRVQVVGGRHARIDLRPAVARDDAHFAVGIGETVLHRPRHAHLLGDQLQVQHRTGQAARADVDGTRAGIEHHVALQLARAGGEIVERYLPRGQRHVARVGERTAVHRDAVGVGDDHVGTRAEHGDVALDPRRIGAGDLVDDGAGADDGVVQVGTGCAYVERGVGVVGDACGAGGDVDHWAAVCAGGDRGGGAAVRDDAGGVGHWWDEDGAKAEEHGQLGRAVW</sequence>
<keyword evidence="2" id="KW-0614">Plasmid</keyword>
<organism evidence="2">
    <name type="scientific">Ralstonia solanacearum CFBP2957</name>
    <dbReference type="NCBI Taxonomy" id="859656"/>
    <lineage>
        <taxon>Bacteria</taxon>
        <taxon>Pseudomonadati</taxon>
        <taxon>Pseudomonadota</taxon>
        <taxon>Betaproteobacteria</taxon>
        <taxon>Burkholderiales</taxon>
        <taxon>Burkholderiaceae</taxon>
        <taxon>Ralstonia</taxon>
        <taxon>Ralstonia solanacearum species complex</taxon>
    </lineage>
</organism>
<accession>D8P391</accession>
<proteinExistence type="predicted"/>
<dbReference type="EMBL" id="FP885907">
    <property type="protein sequence ID" value="CBJ53377.1"/>
    <property type="molecule type" value="Genomic_DNA"/>
</dbReference>
<feature type="region of interest" description="Disordered" evidence="1">
    <location>
        <begin position="1"/>
        <end position="63"/>
    </location>
</feature>
<reference evidence="2" key="2">
    <citation type="submission" date="2010-02" db="EMBL/GenBank/DDBJ databases">
        <authorList>
            <person name="Genoscope - CEA"/>
        </authorList>
    </citation>
    <scope>NUCLEOTIDE SEQUENCE</scope>
    <source>
        <strain evidence="2">CFBP2957</strain>
        <plasmid evidence="2">RCFBPv3_mp</plasmid>
    </source>
</reference>
<evidence type="ECO:0000313" key="2">
    <source>
        <dbReference type="EMBL" id="CBJ53377.1"/>
    </source>
</evidence>
<gene>
    <name evidence="2" type="ORF">RCFBP_mp10591</name>
</gene>
<geneLocation type="plasmid" evidence="2">
    <name>RCFBPv3_mp</name>
</geneLocation>
<protein>
    <submittedName>
        <fullName evidence="2">Uncharacterized protein</fullName>
    </submittedName>
</protein>
<feature type="compositionally biased region" description="Basic and acidic residues" evidence="1">
    <location>
        <begin position="27"/>
        <end position="50"/>
    </location>
</feature>
<evidence type="ECO:0000256" key="1">
    <source>
        <dbReference type="SAM" id="MobiDB-lite"/>
    </source>
</evidence>